<dbReference type="InterPro" id="IPR054106">
    <property type="entry name" value="CEP-1_C"/>
</dbReference>
<dbReference type="EMBL" id="UYRV01003187">
    <property type="protein sequence ID" value="VDK49900.1"/>
    <property type="molecule type" value="Genomic_DNA"/>
</dbReference>
<dbReference type="AlphaFoldDB" id="A0A3P6R3F9"/>
<protein>
    <recommendedName>
        <fullName evidence="1">CEP-1 C-terminal SAM domain-containing protein</fullName>
    </recommendedName>
</protein>
<evidence type="ECO:0000313" key="2">
    <source>
        <dbReference type="EMBL" id="VDK49900.1"/>
    </source>
</evidence>
<dbReference type="Pfam" id="PF21907">
    <property type="entry name" value="SAM_CEP-1_C"/>
    <property type="match status" value="1"/>
</dbReference>
<accession>A0A3P6R3F9</accession>
<evidence type="ECO:0000259" key="1">
    <source>
        <dbReference type="Pfam" id="PF21907"/>
    </source>
</evidence>
<name>A0A3P6R3F9_CYLGO</name>
<proteinExistence type="predicted"/>
<reference evidence="2 3" key="1">
    <citation type="submission" date="2018-11" db="EMBL/GenBank/DDBJ databases">
        <authorList>
            <consortium name="Pathogen Informatics"/>
        </authorList>
    </citation>
    <scope>NUCLEOTIDE SEQUENCE [LARGE SCALE GENOMIC DNA]</scope>
</reference>
<gene>
    <name evidence="2" type="ORF">CGOC_LOCUS1629</name>
</gene>
<feature type="domain" description="CEP-1 C-terminal SAM" evidence="1">
    <location>
        <begin position="24"/>
        <end position="70"/>
    </location>
</feature>
<keyword evidence="3" id="KW-1185">Reference proteome</keyword>
<evidence type="ECO:0000313" key="3">
    <source>
        <dbReference type="Proteomes" id="UP000271889"/>
    </source>
</evidence>
<organism evidence="2 3">
    <name type="scientific">Cylicostephanus goldi</name>
    <name type="common">Nematode worm</name>
    <dbReference type="NCBI Taxonomy" id="71465"/>
    <lineage>
        <taxon>Eukaryota</taxon>
        <taxon>Metazoa</taxon>
        <taxon>Ecdysozoa</taxon>
        <taxon>Nematoda</taxon>
        <taxon>Chromadorea</taxon>
        <taxon>Rhabditida</taxon>
        <taxon>Rhabditina</taxon>
        <taxon>Rhabditomorpha</taxon>
        <taxon>Strongyloidea</taxon>
        <taxon>Strongylidae</taxon>
        <taxon>Cylicostephanus</taxon>
    </lineage>
</organism>
<sequence>MNEDRFDRMMELEMAREGNIFTDDFRTLTPDTTIKEWLNRGEIGLGSLSDVFERKSIYTLGDLSRIYRQDVSLSTWNSVTTELFERL</sequence>
<dbReference type="OrthoDB" id="5915660at2759"/>
<dbReference type="Proteomes" id="UP000271889">
    <property type="component" value="Unassembled WGS sequence"/>
</dbReference>